<keyword evidence="4" id="KW-0547">Nucleotide-binding</keyword>
<keyword evidence="4" id="KW-0067">ATP-binding</keyword>
<dbReference type="PROSITE" id="PS51192">
    <property type="entry name" value="HELICASE_ATP_BIND_1"/>
    <property type="match status" value="1"/>
</dbReference>
<gene>
    <name evidence="4" type="ORF">M123_2647</name>
</gene>
<keyword evidence="4" id="KW-0347">Helicase</keyword>
<accession>A0A016E740</accession>
<dbReference type="AlphaFoldDB" id="A0A016E740"/>
<evidence type="ECO:0000313" key="5">
    <source>
        <dbReference type="Proteomes" id="UP000020938"/>
    </source>
</evidence>
<dbReference type="SMART" id="SM00490">
    <property type="entry name" value="HELICc"/>
    <property type="match status" value="1"/>
</dbReference>
<comment type="caution">
    <text evidence="4">The sequence shown here is derived from an EMBL/GenBank/DDBJ whole genome shotgun (WGS) entry which is preliminary data.</text>
</comment>
<dbReference type="Proteomes" id="UP000020938">
    <property type="component" value="Unassembled WGS sequence"/>
</dbReference>
<dbReference type="GO" id="GO:0016787">
    <property type="term" value="F:hydrolase activity"/>
    <property type="evidence" value="ECO:0007669"/>
    <property type="project" value="UniProtKB-KW"/>
</dbReference>
<dbReference type="InterPro" id="IPR038718">
    <property type="entry name" value="SNF2-like_sf"/>
</dbReference>
<dbReference type="Gene3D" id="3.40.50.300">
    <property type="entry name" value="P-loop containing nucleotide triphosphate hydrolases"/>
    <property type="match status" value="1"/>
</dbReference>
<proteinExistence type="predicted"/>
<name>A0A016E740_BACFG</name>
<dbReference type="InterPro" id="IPR001650">
    <property type="entry name" value="Helicase_C-like"/>
</dbReference>
<feature type="domain" description="Helicase C-terminal" evidence="3">
    <location>
        <begin position="461"/>
        <end position="620"/>
    </location>
</feature>
<dbReference type="RefSeq" id="WP_005837605.1">
    <property type="nucleotide sequence ID" value="NZ_JGDS01000053.1"/>
</dbReference>
<dbReference type="EMBL" id="JGDS01000053">
    <property type="protein sequence ID" value="EXZ72966.1"/>
    <property type="molecule type" value="Genomic_DNA"/>
</dbReference>
<dbReference type="PROSITE" id="PS51194">
    <property type="entry name" value="HELICASE_CTER"/>
    <property type="match status" value="1"/>
</dbReference>
<evidence type="ECO:0000259" key="3">
    <source>
        <dbReference type="PROSITE" id="PS51194"/>
    </source>
</evidence>
<dbReference type="PATRIC" id="fig|1339314.3.peg.2826"/>
<dbReference type="SUPFAM" id="SSF52540">
    <property type="entry name" value="P-loop containing nucleoside triphosphate hydrolases"/>
    <property type="match status" value="2"/>
</dbReference>
<dbReference type="Gene3D" id="3.40.50.10810">
    <property type="entry name" value="Tandem AAA-ATPase domain"/>
    <property type="match status" value="1"/>
</dbReference>
<evidence type="ECO:0000259" key="2">
    <source>
        <dbReference type="PROSITE" id="PS51192"/>
    </source>
</evidence>
<dbReference type="Pfam" id="PF00176">
    <property type="entry name" value="SNF2-rel_dom"/>
    <property type="match status" value="1"/>
</dbReference>
<sequence length="632" mass="71853">MKANWIICDNHLALKDGNNIYHLSASEIYSFSDMNRIDGIECESPLVDLPATRFSKIGAAAKIMLTSSVEGDIYFNVYAIRKGKQITVDIVNGLLIDQCICDNIWFYITETSSIIQEIITKSGIVSSGRINLKQYLSVIEQSIFGDLDVVENHVEQSVLHKPVVTDSSIPKDLKATLFPYQESGYSWIRTMLEVNNGCILGDEMGLGKTMQVITEMLYLKSQFMTPIIVVAPISLLTNWQRECKKFAPSLNVIVHYGPYRISNFRDFSEFDVIITSYTTVISDIHMLNMIKWKMVVLDEAQSIKNPDSSRTRACKQLNRVRSLAVSGTPFENHITDIWSLVDFIQPGLLGTLNTFKKNITDDIEGGKKIEPILSALMVRRLVSDVAKDLPEKIVSTQPLRMSEIECQQYCNYLEALKDGMDTENPSLGMLQQLRIYCTHPYAVKDSSCKDDPSVVSVKYQRFCEIVEEIISRKEKVIVFTSYKRMFEIFEEDIPVRFGIKIWSINGETPIEDRQCIVDKFNHLDEPAMLVLNPRAAGTGLNITGANHVIHYNLEWNPSLEDQSSARAYRRGQEKTVFVYRLYYTDTVEEVVNERIERKRDIASYAIIGNDGKSQDKADILRALELVPSIKNN</sequence>
<dbReference type="GO" id="GO:0005524">
    <property type="term" value="F:ATP binding"/>
    <property type="evidence" value="ECO:0007669"/>
    <property type="project" value="InterPro"/>
</dbReference>
<keyword evidence="1" id="KW-0378">Hydrolase</keyword>
<feature type="domain" description="Helicase ATP-binding" evidence="2">
    <location>
        <begin position="189"/>
        <end position="347"/>
    </location>
</feature>
<dbReference type="InterPro" id="IPR014001">
    <property type="entry name" value="Helicase_ATP-bd"/>
</dbReference>
<reference evidence="4 5" key="1">
    <citation type="submission" date="2014-02" db="EMBL/GenBank/DDBJ databases">
        <authorList>
            <person name="Sears C."/>
            <person name="Carroll K."/>
            <person name="Sack B.R."/>
            <person name="Qadri F."/>
            <person name="Myers L.L."/>
            <person name="Chung G.-T."/>
            <person name="Escheverria P."/>
            <person name="Fraser C.M."/>
            <person name="Sadzewicz L."/>
            <person name="Shefchek K.A."/>
            <person name="Tallon L."/>
            <person name="Das S.P."/>
            <person name="Daugherty S."/>
            <person name="Mongodin E.F."/>
        </authorList>
    </citation>
    <scope>NUCLEOTIDE SEQUENCE [LARGE SCALE GENOMIC DNA]</scope>
    <source>
        <strain evidence="4 5">3976T8</strain>
    </source>
</reference>
<dbReference type="GO" id="GO:0004386">
    <property type="term" value="F:helicase activity"/>
    <property type="evidence" value="ECO:0007669"/>
    <property type="project" value="UniProtKB-KW"/>
</dbReference>
<dbReference type="Pfam" id="PF00271">
    <property type="entry name" value="Helicase_C"/>
    <property type="match status" value="1"/>
</dbReference>
<dbReference type="InterPro" id="IPR000330">
    <property type="entry name" value="SNF2_N"/>
</dbReference>
<dbReference type="CDD" id="cd18793">
    <property type="entry name" value="SF2_C_SNF"/>
    <property type="match status" value="1"/>
</dbReference>
<protein>
    <submittedName>
        <fullName evidence="4">DEAD/DEAH box helicase family protein</fullName>
    </submittedName>
</protein>
<dbReference type="InterPro" id="IPR027417">
    <property type="entry name" value="P-loop_NTPase"/>
</dbReference>
<dbReference type="InterPro" id="IPR049730">
    <property type="entry name" value="SNF2/RAD54-like_C"/>
</dbReference>
<dbReference type="PANTHER" id="PTHR10799">
    <property type="entry name" value="SNF2/RAD54 HELICASE FAMILY"/>
    <property type="match status" value="1"/>
</dbReference>
<evidence type="ECO:0000256" key="1">
    <source>
        <dbReference type="ARBA" id="ARBA00022801"/>
    </source>
</evidence>
<organism evidence="4 5">
    <name type="scientific">Bacteroides fragilis str. 3976T8</name>
    <dbReference type="NCBI Taxonomy" id="1339314"/>
    <lineage>
        <taxon>Bacteria</taxon>
        <taxon>Pseudomonadati</taxon>
        <taxon>Bacteroidota</taxon>
        <taxon>Bacteroidia</taxon>
        <taxon>Bacteroidales</taxon>
        <taxon>Bacteroidaceae</taxon>
        <taxon>Bacteroides</taxon>
    </lineage>
</organism>
<dbReference type="SMART" id="SM00487">
    <property type="entry name" value="DEXDc"/>
    <property type="match status" value="1"/>
</dbReference>
<evidence type="ECO:0000313" key="4">
    <source>
        <dbReference type="EMBL" id="EXZ72966.1"/>
    </source>
</evidence>